<evidence type="ECO:0000313" key="3">
    <source>
        <dbReference type="Proteomes" id="UP001054945"/>
    </source>
</evidence>
<feature type="compositionally biased region" description="Basic and acidic residues" evidence="1">
    <location>
        <begin position="91"/>
        <end position="114"/>
    </location>
</feature>
<comment type="caution">
    <text evidence="2">The sequence shown here is derived from an EMBL/GenBank/DDBJ whole genome shotgun (WGS) entry which is preliminary data.</text>
</comment>
<gene>
    <name evidence="2" type="ORF">CEXT_212261</name>
</gene>
<feature type="compositionally biased region" description="Basic and acidic residues" evidence="1">
    <location>
        <begin position="287"/>
        <end position="306"/>
    </location>
</feature>
<accession>A0AAV4TK58</accession>
<dbReference type="AlphaFoldDB" id="A0AAV4TK58"/>
<feature type="compositionally biased region" description="Basic and acidic residues" evidence="1">
    <location>
        <begin position="122"/>
        <end position="243"/>
    </location>
</feature>
<dbReference type="Proteomes" id="UP001054945">
    <property type="component" value="Unassembled WGS sequence"/>
</dbReference>
<feature type="region of interest" description="Disordered" evidence="1">
    <location>
        <begin position="1"/>
        <end position="25"/>
    </location>
</feature>
<feature type="compositionally biased region" description="Basic residues" evidence="1">
    <location>
        <begin position="1"/>
        <end position="16"/>
    </location>
</feature>
<organism evidence="2 3">
    <name type="scientific">Caerostris extrusa</name>
    <name type="common">Bark spider</name>
    <name type="synonym">Caerostris bankana</name>
    <dbReference type="NCBI Taxonomy" id="172846"/>
    <lineage>
        <taxon>Eukaryota</taxon>
        <taxon>Metazoa</taxon>
        <taxon>Ecdysozoa</taxon>
        <taxon>Arthropoda</taxon>
        <taxon>Chelicerata</taxon>
        <taxon>Arachnida</taxon>
        <taxon>Araneae</taxon>
        <taxon>Araneomorphae</taxon>
        <taxon>Entelegynae</taxon>
        <taxon>Araneoidea</taxon>
        <taxon>Araneidae</taxon>
        <taxon>Caerostris</taxon>
    </lineage>
</organism>
<sequence>MDHGKRNLSKCKHTKSTQKDSESKGKKLFIEERRLIIEEMKERRKCLIEYLASYEKMEKTLQEGVRLMNERIKERKERLEGHISHQCTDQVKQEADKLRQQNITKDKEFKDQKEGIPNISPDRAKMKLELEEWKRQKKAKEDEDKLNEITPEKRSEERQKGLKSKNERNASIESEVARDTQRNDVKNREKQRQDEQIKTKVSADKNKEDAKSEKDDIPDSKISDKSKESDDKKEKETTDENNKKGTSKSVRLAGTEDETKDNETSEVRVGYNLSEDGKLQDLVVPVAEKEKEETARNEKTSQQGKD</sequence>
<protein>
    <submittedName>
        <fullName evidence="2">Uncharacterized protein</fullName>
    </submittedName>
</protein>
<evidence type="ECO:0000256" key="1">
    <source>
        <dbReference type="SAM" id="MobiDB-lite"/>
    </source>
</evidence>
<dbReference type="EMBL" id="BPLR01011512">
    <property type="protein sequence ID" value="GIY47003.1"/>
    <property type="molecule type" value="Genomic_DNA"/>
</dbReference>
<evidence type="ECO:0000313" key="2">
    <source>
        <dbReference type="EMBL" id="GIY47003.1"/>
    </source>
</evidence>
<feature type="region of interest" description="Disordered" evidence="1">
    <location>
        <begin position="77"/>
        <end position="306"/>
    </location>
</feature>
<proteinExistence type="predicted"/>
<name>A0AAV4TK58_CAEEX</name>
<reference evidence="2 3" key="1">
    <citation type="submission" date="2021-06" db="EMBL/GenBank/DDBJ databases">
        <title>Caerostris extrusa draft genome.</title>
        <authorList>
            <person name="Kono N."/>
            <person name="Arakawa K."/>
        </authorList>
    </citation>
    <scope>NUCLEOTIDE SEQUENCE [LARGE SCALE GENOMIC DNA]</scope>
</reference>
<keyword evidence="3" id="KW-1185">Reference proteome</keyword>